<dbReference type="PANTHER" id="PTHR43329">
    <property type="entry name" value="EPOXIDE HYDROLASE"/>
    <property type="match status" value="1"/>
</dbReference>
<name>A0ABT0RH92_9SPHN</name>
<dbReference type="Gene3D" id="3.40.50.1820">
    <property type="entry name" value="alpha/beta hydrolase"/>
    <property type="match status" value="1"/>
</dbReference>
<dbReference type="InterPro" id="IPR029058">
    <property type="entry name" value="AB_hydrolase_fold"/>
</dbReference>
<evidence type="ECO:0000259" key="2">
    <source>
        <dbReference type="Pfam" id="PF00561"/>
    </source>
</evidence>
<keyword evidence="4" id="KW-1185">Reference proteome</keyword>
<dbReference type="InterPro" id="IPR000639">
    <property type="entry name" value="Epox_hydrolase-like"/>
</dbReference>
<accession>A0ABT0RH92</accession>
<proteinExistence type="predicted"/>
<comment type="caution">
    <text evidence="3">The sequence shown here is derived from an EMBL/GenBank/DDBJ whole genome shotgun (WGS) entry which is preliminary data.</text>
</comment>
<dbReference type="SUPFAM" id="SSF53474">
    <property type="entry name" value="alpha/beta-Hydrolases"/>
    <property type="match status" value="1"/>
</dbReference>
<dbReference type="PRINTS" id="PR00412">
    <property type="entry name" value="EPOXHYDRLASE"/>
</dbReference>
<dbReference type="RefSeq" id="WP_249868529.1">
    <property type="nucleotide sequence ID" value="NZ_JAMGBC010000001.1"/>
</dbReference>
<dbReference type="EMBL" id="JAMGBC010000001">
    <property type="protein sequence ID" value="MCL6679645.1"/>
    <property type="molecule type" value="Genomic_DNA"/>
</dbReference>
<evidence type="ECO:0000313" key="3">
    <source>
        <dbReference type="EMBL" id="MCL6679645.1"/>
    </source>
</evidence>
<sequence>MTEFRRVKLSTGVTLNVALDGPADASPVILLHGFPESHRTWRAIAPLLNGRFRLVIPDQRGFAGSDRPQEVEAYKTDKLVADLFALADALSTSDFALVGHDWGGAVAWAAAMRGEPRLTRLAIINSPHPRIFQKSLIEDSDQRSASQYISAFRAPGFEKLVEAQGFDWFFDKTFSGHVDLALIPESEKRQYIADWSQPGALTAMLNWYRASPLVVPPPGITVPLPDMLLRLSRKIRIPTLVVWGMKDPALLPVQLDGLEELVDDLQVARLPDAGHFAPWEAPDDVAAALAPFLAGQGVATAAPQ</sequence>
<evidence type="ECO:0000256" key="1">
    <source>
        <dbReference type="ARBA" id="ARBA00022801"/>
    </source>
</evidence>
<feature type="domain" description="AB hydrolase-1" evidence="2">
    <location>
        <begin position="27"/>
        <end position="282"/>
    </location>
</feature>
<evidence type="ECO:0000313" key="4">
    <source>
        <dbReference type="Proteomes" id="UP001165343"/>
    </source>
</evidence>
<dbReference type="Proteomes" id="UP001165343">
    <property type="component" value="Unassembled WGS sequence"/>
</dbReference>
<dbReference type="InterPro" id="IPR000073">
    <property type="entry name" value="AB_hydrolase_1"/>
</dbReference>
<organism evidence="3 4">
    <name type="scientific">Sphingomonas anseongensis</name>
    <dbReference type="NCBI Taxonomy" id="2908207"/>
    <lineage>
        <taxon>Bacteria</taxon>
        <taxon>Pseudomonadati</taxon>
        <taxon>Pseudomonadota</taxon>
        <taxon>Alphaproteobacteria</taxon>
        <taxon>Sphingomonadales</taxon>
        <taxon>Sphingomonadaceae</taxon>
        <taxon>Sphingomonas</taxon>
    </lineage>
</organism>
<dbReference type="Pfam" id="PF00561">
    <property type="entry name" value="Abhydrolase_1"/>
    <property type="match status" value="1"/>
</dbReference>
<gene>
    <name evidence="3" type="ORF">LZ519_10015</name>
</gene>
<protein>
    <submittedName>
        <fullName evidence="3">Alpha/beta fold hydrolase</fullName>
    </submittedName>
</protein>
<keyword evidence="1 3" id="KW-0378">Hydrolase</keyword>
<dbReference type="GO" id="GO:0016787">
    <property type="term" value="F:hydrolase activity"/>
    <property type="evidence" value="ECO:0007669"/>
    <property type="project" value="UniProtKB-KW"/>
</dbReference>
<dbReference type="PRINTS" id="PR00111">
    <property type="entry name" value="ABHYDROLASE"/>
</dbReference>
<reference evidence="3" key="1">
    <citation type="submission" date="2022-05" db="EMBL/GenBank/DDBJ databases">
        <authorList>
            <person name="Jo J.-H."/>
            <person name="Im W.-T."/>
        </authorList>
    </citation>
    <scope>NUCLEOTIDE SEQUENCE</scope>
    <source>
        <strain evidence="3">RG327</strain>
    </source>
</reference>